<evidence type="ECO:0000259" key="1">
    <source>
        <dbReference type="Pfam" id="PF13966"/>
    </source>
</evidence>
<keyword evidence="2" id="KW-0808">Transferase</keyword>
<proteinExistence type="predicted"/>
<dbReference type="InterPro" id="IPR026960">
    <property type="entry name" value="RVT-Znf"/>
</dbReference>
<name>A0A2U1MCE2_ARTAN</name>
<dbReference type="AlphaFoldDB" id="A0A2U1MCE2"/>
<dbReference type="PANTHER" id="PTHR33116">
    <property type="entry name" value="REVERSE TRANSCRIPTASE ZINC-BINDING DOMAIN-CONTAINING PROTEIN-RELATED-RELATED"/>
    <property type="match status" value="1"/>
</dbReference>
<dbReference type="PANTHER" id="PTHR33116:SF78">
    <property type="entry name" value="OS12G0587133 PROTEIN"/>
    <property type="match status" value="1"/>
</dbReference>
<keyword evidence="2" id="KW-0695">RNA-directed DNA polymerase</keyword>
<feature type="domain" description="Reverse transcriptase zinc-binding" evidence="1">
    <location>
        <begin position="271"/>
        <end position="313"/>
    </location>
</feature>
<keyword evidence="2" id="KW-0548">Nucleotidyltransferase</keyword>
<accession>A0A2U1MCE2</accession>
<keyword evidence="3" id="KW-1185">Reference proteome</keyword>
<evidence type="ECO:0000313" key="2">
    <source>
        <dbReference type="EMBL" id="PWA58934.1"/>
    </source>
</evidence>
<comment type="caution">
    <text evidence="2">The sequence shown here is derived from an EMBL/GenBank/DDBJ whole genome shotgun (WGS) entry which is preliminary data.</text>
</comment>
<dbReference type="GO" id="GO:0003964">
    <property type="term" value="F:RNA-directed DNA polymerase activity"/>
    <property type="evidence" value="ECO:0007669"/>
    <property type="project" value="UniProtKB-KW"/>
</dbReference>
<dbReference type="OrthoDB" id="1733677at2759"/>
<organism evidence="2 3">
    <name type="scientific">Artemisia annua</name>
    <name type="common">Sweet wormwood</name>
    <dbReference type="NCBI Taxonomy" id="35608"/>
    <lineage>
        <taxon>Eukaryota</taxon>
        <taxon>Viridiplantae</taxon>
        <taxon>Streptophyta</taxon>
        <taxon>Embryophyta</taxon>
        <taxon>Tracheophyta</taxon>
        <taxon>Spermatophyta</taxon>
        <taxon>Magnoliopsida</taxon>
        <taxon>eudicotyledons</taxon>
        <taxon>Gunneridae</taxon>
        <taxon>Pentapetalae</taxon>
        <taxon>asterids</taxon>
        <taxon>campanulids</taxon>
        <taxon>Asterales</taxon>
        <taxon>Asteraceae</taxon>
        <taxon>Asteroideae</taxon>
        <taxon>Anthemideae</taxon>
        <taxon>Artemisiinae</taxon>
        <taxon>Artemisia</taxon>
    </lineage>
</organism>
<reference evidence="2 3" key="1">
    <citation type="journal article" date="2018" name="Mol. Plant">
        <title>The genome of Artemisia annua provides insight into the evolution of Asteraceae family and artemisinin biosynthesis.</title>
        <authorList>
            <person name="Shen Q."/>
            <person name="Zhang L."/>
            <person name="Liao Z."/>
            <person name="Wang S."/>
            <person name="Yan T."/>
            <person name="Shi P."/>
            <person name="Liu M."/>
            <person name="Fu X."/>
            <person name="Pan Q."/>
            <person name="Wang Y."/>
            <person name="Lv Z."/>
            <person name="Lu X."/>
            <person name="Zhang F."/>
            <person name="Jiang W."/>
            <person name="Ma Y."/>
            <person name="Chen M."/>
            <person name="Hao X."/>
            <person name="Li L."/>
            <person name="Tang Y."/>
            <person name="Lv G."/>
            <person name="Zhou Y."/>
            <person name="Sun X."/>
            <person name="Brodelius P.E."/>
            <person name="Rose J.K.C."/>
            <person name="Tang K."/>
        </authorList>
    </citation>
    <scope>NUCLEOTIDE SEQUENCE [LARGE SCALE GENOMIC DNA]</scope>
    <source>
        <strain evidence="3">cv. Huhao1</strain>
        <tissue evidence="2">Leaf</tissue>
    </source>
</reference>
<protein>
    <submittedName>
        <fullName evidence="2">RNA-directed DNA polymerase, eukaryota, Reverse transcriptase zinc-binding domain protein</fullName>
    </submittedName>
</protein>
<sequence>MGGHRYTYMTDNGLKMSVSSGFIFHGPAELALSTKLMFLKHRIKEWVGAEKQSRGEVYQKMVKELESLEVKAELGGLSDTELSRRSECKAFVMDFERNKILDTKQKARVRWAVEGDENSSFFHGVMNANILNNRINGLLMDGVWVNNPGVVKDTSFEFFKEFTEPLLDRPMFERWNPIPARLSSPGPWKNIANAIGVLNSVGLDMVRNIQGRVGNGLGIAFWMDCWDPGGPLATRFPTLFALERNKNVSVSDRVLPDGAGWVWGWGPSVLLPTRSALMRRNINIGSEICPMYGEHQETVEHIFVSCSLAQSIWHLISQWCKVGNDRNKSVFEQQQCSLQKIIGDIKSFSFLWVKSRAKVQQLDWESWRGFNVSKVNW</sequence>
<dbReference type="EMBL" id="PKPP01005760">
    <property type="protein sequence ID" value="PWA58934.1"/>
    <property type="molecule type" value="Genomic_DNA"/>
</dbReference>
<gene>
    <name evidence="2" type="ORF">CTI12_AA395290</name>
</gene>
<dbReference type="Proteomes" id="UP000245207">
    <property type="component" value="Unassembled WGS sequence"/>
</dbReference>
<dbReference type="Pfam" id="PF13966">
    <property type="entry name" value="zf-RVT"/>
    <property type="match status" value="1"/>
</dbReference>
<evidence type="ECO:0000313" key="3">
    <source>
        <dbReference type="Proteomes" id="UP000245207"/>
    </source>
</evidence>